<feature type="transmembrane region" description="Helical" evidence="1">
    <location>
        <begin position="35"/>
        <end position="56"/>
    </location>
</feature>
<evidence type="ECO:0000256" key="1">
    <source>
        <dbReference type="SAM" id="Phobius"/>
    </source>
</evidence>
<evidence type="ECO:0000313" key="3">
    <source>
        <dbReference type="Proteomes" id="UP001596310"/>
    </source>
</evidence>
<keyword evidence="3" id="KW-1185">Reference proteome</keyword>
<keyword evidence="1" id="KW-0472">Membrane</keyword>
<keyword evidence="1" id="KW-0812">Transmembrane</keyword>
<dbReference type="EMBL" id="JBHSSM010000018">
    <property type="protein sequence ID" value="MFC6315536.1"/>
    <property type="molecule type" value="Genomic_DNA"/>
</dbReference>
<accession>A0ABW1UP97</accession>
<comment type="caution">
    <text evidence="2">The sequence shown here is derived from an EMBL/GenBank/DDBJ whole genome shotgun (WGS) entry which is preliminary data.</text>
</comment>
<organism evidence="2 3">
    <name type="scientific">Lapidilactobacillus achengensis</name>
    <dbReference type="NCBI Taxonomy" id="2486000"/>
    <lineage>
        <taxon>Bacteria</taxon>
        <taxon>Bacillati</taxon>
        <taxon>Bacillota</taxon>
        <taxon>Bacilli</taxon>
        <taxon>Lactobacillales</taxon>
        <taxon>Lactobacillaceae</taxon>
        <taxon>Lapidilactobacillus</taxon>
    </lineage>
</organism>
<dbReference type="Proteomes" id="UP001596310">
    <property type="component" value="Unassembled WGS sequence"/>
</dbReference>
<protein>
    <submittedName>
        <fullName evidence="2">Uncharacterized protein</fullName>
    </submittedName>
</protein>
<proteinExistence type="predicted"/>
<name>A0ABW1UP97_9LACO</name>
<reference evidence="3" key="1">
    <citation type="journal article" date="2019" name="Int. J. Syst. Evol. Microbiol.">
        <title>The Global Catalogue of Microorganisms (GCM) 10K type strain sequencing project: providing services to taxonomists for standard genome sequencing and annotation.</title>
        <authorList>
            <consortium name="The Broad Institute Genomics Platform"/>
            <consortium name="The Broad Institute Genome Sequencing Center for Infectious Disease"/>
            <person name="Wu L."/>
            <person name="Ma J."/>
        </authorList>
    </citation>
    <scope>NUCLEOTIDE SEQUENCE [LARGE SCALE GENOMIC DNA]</scope>
    <source>
        <strain evidence="3">CCM 8897</strain>
    </source>
</reference>
<sequence>MNRWHLFGDRVSQTTGFAVLTLVLRFMELGFNLPVLRYFVAVSGGVTIVLLIWTIWQALLTHRGR</sequence>
<dbReference type="RefSeq" id="WP_125598503.1">
    <property type="nucleotide sequence ID" value="NZ_JBHSSM010000018.1"/>
</dbReference>
<evidence type="ECO:0000313" key="2">
    <source>
        <dbReference type="EMBL" id="MFC6315536.1"/>
    </source>
</evidence>
<gene>
    <name evidence="2" type="ORF">ACFQHW_08180</name>
</gene>
<keyword evidence="1" id="KW-1133">Transmembrane helix</keyword>